<dbReference type="PROSITE" id="PS51163">
    <property type="entry name" value="YRDC"/>
    <property type="match status" value="1"/>
</dbReference>
<comment type="catalytic activity">
    <reaction evidence="12 13">
        <text>L-threonine + hydrogencarbonate + ATP = L-threonylcarbamoyladenylate + diphosphate + H2O</text>
        <dbReference type="Rhea" id="RHEA:36407"/>
        <dbReference type="ChEBI" id="CHEBI:15377"/>
        <dbReference type="ChEBI" id="CHEBI:17544"/>
        <dbReference type="ChEBI" id="CHEBI:30616"/>
        <dbReference type="ChEBI" id="CHEBI:33019"/>
        <dbReference type="ChEBI" id="CHEBI:57926"/>
        <dbReference type="ChEBI" id="CHEBI:73682"/>
        <dbReference type="EC" id="2.7.7.87"/>
    </reaction>
</comment>
<dbReference type="InterPro" id="IPR038385">
    <property type="entry name" value="Sua5/YwlC_C"/>
</dbReference>
<accession>A0A8D5A5J9</accession>
<feature type="binding site" evidence="14">
    <location>
        <position position="59"/>
    </location>
    <ligand>
        <name>ATP</name>
        <dbReference type="ChEBI" id="CHEBI:30616"/>
    </ligand>
</feature>
<evidence type="ECO:0000256" key="10">
    <source>
        <dbReference type="ARBA" id="ARBA00022840"/>
    </source>
</evidence>
<dbReference type="EMBL" id="AP019697">
    <property type="protein sequence ID" value="BBK24851.1"/>
    <property type="molecule type" value="Genomic_DNA"/>
</dbReference>
<feature type="binding site" evidence="14">
    <location>
        <position position="63"/>
    </location>
    <ligand>
        <name>ATP</name>
        <dbReference type="ChEBI" id="CHEBI:30616"/>
    </ligand>
</feature>
<name>A0A8D5A5J9_9FIRM</name>
<keyword evidence="17" id="KW-1185">Reference proteome</keyword>
<comment type="similarity">
    <text evidence="2 13">Belongs to the SUA5 family.</text>
</comment>
<dbReference type="GO" id="GO:0006450">
    <property type="term" value="P:regulation of translational fidelity"/>
    <property type="evidence" value="ECO:0007669"/>
    <property type="project" value="TreeGrafter"/>
</dbReference>
<feature type="binding site" evidence="14">
    <location>
        <position position="144"/>
    </location>
    <ligand>
        <name>ATP</name>
        <dbReference type="ChEBI" id="CHEBI:30616"/>
    </ligand>
</feature>
<keyword evidence="8 13" id="KW-0548">Nucleotidyltransferase</keyword>
<dbReference type="GeneID" id="92716005"/>
<dbReference type="Pfam" id="PF03481">
    <property type="entry name" value="Sua5_C"/>
    <property type="match status" value="1"/>
</dbReference>
<dbReference type="Proteomes" id="UP000320585">
    <property type="component" value="Chromosome"/>
</dbReference>
<evidence type="ECO:0000313" key="16">
    <source>
        <dbReference type="EMBL" id="BBK24851.1"/>
    </source>
</evidence>
<evidence type="ECO:0000256" key="1">
    <source>
        <dbReference type="ARBA" id="ARBA00004496"/>
    </source>
</evidence>
<dbReference type="OrthoDB" id="9814580at2"/>
<dbReference type="InterPro" id="IPR017945">
    <property type="entry name" value="DHBP_synth_RibB-like_a/b_dom"/>
</dbReference>
<dbReference type="KEGG" id="dho:Dia5BBH33_07860"/>
<dbReference type="GO" id="GO:0005524">
    <property type="term" value="F:ATP binding"/>
    <property type="evidence" value="ECO:0007669"/>
    <property type="project" value="UniProtKB-UniRule"/>
</dbReference>
<dbReference type="PIRSF" id="PIRSF004930">
    <property type="entry name" value="Tln_factor_SUA5"/>
    <property type="match status" value="1"/>
</dbReference>
<keyword evidence="10 13" id="KW-0067">ATP-binding</keyword>
<dbReference type="GO" id="GO:0061710">
    <property type="term" value="F:L-threonylcarbamoyladenylate synthase"/>
    <property type="evidence" value="ECO:0007669"/>
    <property type="project" value="UniProtKB-EC"/>
</dbReference>
<dbReference type="PANTHER" id="PTHR17490:SF16">
    <property type="entry name" value="THREONYLCARBAMOYL-AMP SYNTHASE"/>
    <property type="match status" value="1"/>
</dbReference>
<evidence type="ECO:0000256" key="6">
    <source>
        <dbReference type="ARBA" id="ARBA00022679"/>
    </source>
</evidence>
<dbReference type="PANTHER" id="PTHR17490">
    <property type="entry name" value="SUA5"/>
    <property type="match status" value="1"/>
</dbReference>
<evidence type="ECO:0000256" key="7">
    <source>
        <dbReference type="ARBA" id="ARBA00022694"/>
    </source>
</evidence>
<sequence>MDTKRIHVNESYYKEEVFKLGKILREGGLVAFPTETVYGLGGNALDADAAKKIYAAKGRPSDNPLIVHVSGRDEVEKYVEHVGSIENKLIEKFWPGPLTIVFPKKDIIPKETSGGLDTVALRCPQNAATRALIKAAGVPLAGPSANISGRPSPTTADDVLHDMNGRISAVVDDGPCNIGLESTIIGVENGEIVVYRPGGITLEMLQEIGPARMDSNLIVDTGHPKAPGMKYRHYAPKAPLTVYTGDRDSAAAKILEKVHEGDVSKIGFFVSEETAKMLPEDAICYIWGKREDKESFAHNLFTGLLYFNEQPVEQIYGEGTDQAGIGRAIMNRLKKASGGHIVVEEKET</sequence>
<dbReference type="Gene3D" id="3.90.870.10">
    <property type="entry name" value="DHBP synthase"/>
    <property type="match status" value="1"/>
</dbReference>
<dbReference type="RefSeq" id="WP_108849785.1">
    <property type="nucleotide sequence ID" value="NZ_AP019697.1"/>
</dbReference>
<evidence type="ECO:0000256" key="11">
    <source>
        <dbReference type="ARBA" id="ARBA00029774"/>
    </source>
</evidence>
<evidence type="ECO:0000256" key="4">
    <source>
        <dbReference type="ARBA" id="ARBA00015492"/>
    </source>
</evidence>
<keyword evidence="5 13" id="KW-0963">Cytoplasm</keyword>
<feature type="binding site" evidence="14">
    <location>
        <position position="234"/>
    </location>
    <ligand>
        <name>ATP</name>
        <dbReference type="ChEBI" id="CHEBI:30616"/>
    </ligand>
</feature>
<dbReference type="GO" id="GO:0003725">
    <property type="term" value="F:double-stranded RNA binding"/>
    <property type="evidence" value="ECO:0007669"/>
    <property type="project" value="UniProtKB-UniRule"/>
</dbReference>
<dbReference type="Pfam" id="PF01300">
    <property type="entry name" value="Sua5_yciO_yrdC"/>
    <property type="match status" value="1"/>
</dbReference>
<dbReference type="AlphaFoldDB" id="A0A8D5A5J9"/>
<comment type="subcellular location">
    <subcellularLocation>
        <location evidence="1 13">Cytoplasm</location>
    </subcellularLocation>
</comment>
<dbReference type="FunFam" id="3.90.870.10:FF:000009">
    <property type="entry name" value="Threonylcarbamoyl-AMP synthase, putative"/>
    <property type="match status" value="1"/>
</dbReference>
<evidence type="ECO:0000256" key="2">
    <source>
        <dbReference type="ARBA" id="ARBA00007663"/>
    </source>
</evidence>
<keyword evidence="9 13" id="KW-0547">Nucleotide-binding</keyword>
<evidence type="ECO:0000256" key="13">
    <source>
        <dbReference type="PIRNR" id="PIRNR004930"/>
    </source>
</evidence>
<feature type="binding site" evidence="14">
    <location>
        <position position="122"/>
    </location>
    <ligand>
        <name>L-threonine</name>
        <dbReference type="ChEBI" id="CHEBI:57926"/>
    </ligand>
</feature>
<keyword evidence="7 13" id="KW-0819">tRNA processing</keyword>
<dbReference type="NCBIfam" id="TIGR00057">
    <property type="entry name" value="L-threonylcarbamoyladenylate synthase"/>
    <property type="match status" value="1"/>
</dbReference>
<proteinExistence type="inferred from homology"/>
<keyword evidence="6 13" id="KW-0808">Transferase</keyword>
<dbReference type="GO" id="GO:0008033">
    <property type="term" value="P:tRNA processing"/>
    <property type="evidence" value="ECO:0007669"/>
    <property type="project" value="UniProtKB-KW"/>
</dbReference>
<feature type="binding site" evidence="14">
    <location>
        <position position="152"/>
    </location>
    <ligand>
        <name>ATP</name>
        <dbReference type="ChEBI" id="CHEBI:30616"/>
    </ligand>
</feature>
<feature type="domain" description="YrdC-like" evidence="15">
    <location>
        <begin position="14"/>
        <end position="200"/>
    </location>
</feature>
<organism evidence="16 17">
    <name type="scientific">Dialister hominis</name>
    <dbReference type="NCBI Taxonomy" id="2582419"/>
    <lineage>
        <taxon>Bacteria</taxon>
        <taxon>Bacillati</taxon>
        <taxon>Bacillota</taxon>
        <taxon>Negativicutes</taxon>
        <taxon>Veillonellales</taxon>
        <taxon>Veillonellaceae</taxon>
        <taxon>Dialister</taxon>
    </lineage>
</organism>
<feature type="binding site" evidence="14">
    <location>
        <position position="36"/>
    </location>
    <ligand>
        <name>L-threonine</name>
        <dbReference type="ChEBI" id="CHEBI:57926"/>
    </ligand>
</feature>
<evidence type="ECO:0000259" key="15">
    <source>
        <dbReference type="PROSITE" id="PS51163"/>
    </source>
</evidence>
<dbReference type="GO" id="GO:0005737">
    <property type="term" value="C:cytoplasm"/>
    <property type="evidence" value="ECO:0007669"/>
    <property type="project" value="UniProtKB-SubCell"/>
</dbReference>
<feature type="binding site" evidence="14">
    <location>
        <position position="196"/>
    </location>
    <ligand>
        <name>ATP</name>
        <dbReference type="ChEBI" id="CHEBI:30616"/>
    </ligand>
</feature>
<dbReference type="InterPro" id="IPR006070">
    <property type="entry name" value="Sua5-like_dom"/>
</dbReference>
<dbReference type="Gene3D" id="3.40.50.11030">
    <property type="entry name" value="Threonylcarbamoyl-AMP synthase, C-terminal domain"/>
    <property type="match status" value="1"/>
</dbReference>
<dbReference type="EC" id="2.7.7.87" evidence="3 13"/>
<gene>
    <name evidence="16" type="ORF">Dia5BBH33_07860</name>
</gene>
<dbReference type="SUPFAM" id="SSF55821">
    <property type="entry name" value="YrdC/RibB"/>
    <property type="match status" value="1"/>
</dbReference>
<evidence type="ECO:0000256" key="14">
    <source>
        <dbReference type="PIRSR" id="PIRSR004930-1"/>
    </source>
</evidence>
<comment type="function">
    <text evidence="13">Required for the formation of a threonylcarbamoyl group on adenosine at position 37 (t(6)A37) in tRNAs that read codons beginning with adenine.</text>
</comment>
<feature type="binding site" evidence="14">
    <location>
        <position position="118"/>
    </location>
    <ligand>
        <name>ATP</name>
        <dbReference type="ChEBI" id="CHEBI:30616"/>
    </ligand>
</feature>
<reference evidence="17" key="1">
    <citation type="submission" date="2019-05" db="EMBL/GenBank/DDBJ databases">
        <title>Complete genome sequencing of Dialister sp. strain 5BBH33.</title>
        <authorList>
            <person name="Sakamoto M."/>
            <person name="Murakami T."/>
            <person name="Mori H."/>
        </authorList>
    </citation>
    <scope>NUCLEOTIDE SEQUENCE [LARGE SCALE GENOMIC DNA]</scope>
    <source>
        <strain evidence="17">5BBH33</strain>
    </source>
</reference>
<dbReference type="InterPro" id="IPR010923">
    <property type="entry name" value="T(6)A37_SUA5"/>
</dbReference>
<dbReference type="InterPro" id="IPR050156">
    <property type="entry name" value="TC-AMP_synthase_SUA5"/>
</dbReference>
<dbReference type="InterPro" id="IPR005145">
    <property type="entry name" value="Sua5_C"/>
</dbReference>
<evidence type="ECO:0000313" key="17">
    <source>
        <dbReference type="Proteomes" id="UP000320585"/>
    </source>
</evidence>
<feature type="binding site" evidence="14">
    <location>
        <position position="68"/>
    </location>
    <ligand>
        <name>L-threonine</name>
        <dbReference type="ChEBI" id="CHEBI:57926"/>
    </ligand>
</feature>
<evidence type="ECO:0000256" key="3">
    <source>
        <dbReference type="ARBA" id="ARBA00012584"/>
    </source>
</evidence>
<evidence type="ECO:0000256" key="8">
    <source>
        <dbReference type="ARBA" id="ARBA00022695"/>
    </source>
</evidence>
<evidence type="ECO:0000256" key="12">
    <source>
        <dbReference type="ARBA" id="ARBA00048366"/>
    </source>
</evidence>
<protein>
    <recommendedName>
        <fullName evidence="4 13">Threonylcarbamoyl-AMP synthase</fullName>
        <shortName evidence="13">TC-AMP synthase</shortName>
        <ecNumber evidence="3 13">2.7.7.87</ecNumber>
    </recommendedName>
    <alternativeName>
        <fullName evidence="11 13">L-threonylcarbamoyladenylate synthase</fullName>
    </alternativeName>
</protein>
<evidence type="ECO:0000256" key="5">
    <source>
        <dbReference type="ARBA" id="ARBA00022490"/>
    </source>
</evidence>
<dbReference type="GO" id="GO:0000049">
    <property type="term" value="F:tRNA binding"/>
    <property type="evidence" value="ECO:0007669"/>
    <property type="project" value="TreeGrafter"/>
</dbReference>
<feature type="binding site" evidence="14">
    <location>
        <position position="182"/>
    </location>
    <ligand>
        <name>L-threonine</name>
        <dbReference type="ChEBI" id="CHEBI:57926"/>
    </ligand>
</feature>
<evidence type="ECO:0000256" key="9">
    <source>
        <dbReference type="ARBA" id="ARBA00022741"/>
    </source>
</evidence>